<feature type="non-terminal residue" evidence="1">
    <location>
        <position position="1"/>
    </location>
</feature>
<comment type="caution">
    <text evidence="1">The sequence shown here is derived from an EMBL/GenBank/DDBJ whole genome shotgun (WGS) entry which is preliminary data.</text>
</comment>
<protein>
    <submittedName>
        <fullName evidence="1">Uncharacterized protein</fullName>
    </submittedName>
</protein>
<organism evidence="1">
    <name type="scientific">marine sediment metagenome</name>
    <dbReference type="NCBI Taxonomy" id="412755"/>
    <lineage>
        <taxon>unclassified sequences</taxon>
        <taxon>metagenomes</taxon>
        <taxon>ecological metagenomes</taxon>
    </lineage>
</organism>
<evidence type="ECO:0000313" key="1">
    <source>
        <dbReference type="EMBL" id="GAG50846.1"/>
    </source>
</evidence>
<accession>X0ZRH6</accession>
<dbReference type="EMBL" id="BARS01057377">
    <property type="protein sequence ID" value="GAG50846.1"/>
    <property type="molecule type" value="Genomic_DNA"/>
</dbReference>
<gene>
    <name evidence="1" type="ORF">S01H1_84146</name>
</gene>
<proteinExistence type="predicted"/>
<reference evidence="1" key="1">
    <citation type="journal article" date="2014" name="Front. Microbiol.">
        <title>High frequency of phylogenetically diverse reductive dehalogenase-homologous genes in deep subseafloor sedimentary metagenomes.</title>
        <authorList>
            <person name="Kawai M."/>
            <person name="Futagami T."/>
            <person name="Toyoda A."/>
            <person name="Takaki Y."/>
            <person name="Nishi S."/>
            <person name="Hori S."/>
            <person name="Arai W."/>
            <person name="Tsubouchi T."/>
            <person name="Morono Y."/>
            <person name="Uchiyama I."/>
            <person name="Ito T."/>
            <person name="Fujiyama A."/>
            <person name="Inagaki F."/>
            <person name="Takami H."/>
        </authorList>
    </citation>
    <scope>NUCLEOTIDE SEQUENCE</scope>
    <source>
        <strain evidence="1">Expedition CK06-06</strain>
    </source>
</reference>
<sequence>LPLEHIGRVEKLLVEEKKKPTPEVQTKKGERGTCVDLRIGGKFAMELRA</sequence>
<dbReference type="AlphaFoldDB" id="X0ZRH6"/>
<name>X0ZRH6_9ZZZZ</name>